<geneLocation type="mitochondrion" evidence="4"/>
<dbReference type="Pfam" id="PF02089">
    <property type="entry name" value="Palm_thioest"/>
    <property type="match status" value="1"/>
</dbReference>
<dbReference type="GO" id="GO:0016790">
    <property type="term" value="F:thiolester hydrolase activity"/>
    <property type="evidence" value="ECO:0007669"/>
    <property type="project" value="TreeGrafter"/>
</dbReference>
<dbReference type="STRING" id="37360.A0A0G4IKC1"/>
<sequence>MGTWHAVNALVVVLLGVTAVCDAAAAYRPVVFMHGLGDSSAHLEGLVTGLQRRYPGMYAWAVPVCNGRSSMTTTMSDQVQAFTRAVQENHRLTNGFNLVGLSQGALVARAYVEMYNVPRVHRLISVVGPQEGVDGCPKTVPRFLCDLFEADPYDAPVAISGYWKDVNNKDEYLAKSPFLADINNERPTKNAQYADNMRSLDMYVLVQAANDTVVTPRASEHHGFWAWNNARTVVPMRQSPGYRGDWIGLKSLDRQGKIAFLQFQGDHVDVVRVGFWDDRIVPLLDDPIPVVQEDGRFSSME</sequence>
<dbReference type="SUPFAM" id="SSF53474">
    <property type="entry name" value="alpha/beta-Hydrolases"/>
    <property type="match status" value="1"/>
</dbReference>
<accession>A0A0G4IKC1</accession>
<evidence type="ECO:0000256" key="1">
    <source>
        <dbReference type="ARBA" id="ARBA00022801"/>
    </source>
</evidence>
<dbReference type="Gene3D" id="3.40.50.1820">
    <property type="entry name" value="alpha/beta hydrolase"/>
    <property type="match status" value="1"/>
</dbReference>
<dbReference type="EMBL" id="CDSF01000024">
    <property type="protein sequence ID" value="CEO95633.1"/>
    <property type="molecule type" value="Genomic_DNA"/>
</dbReference>
<keyword evidence="1" id="KW-0378">Hydrolase</keyword>
<reference evidence="4 6" key="2">
    <citation type="submission" date="2018-03" db="EMBL/GenBank/DDBJ databases">
        <authorList>
            <person name="Fogelqvist J."/>
        </authorList>
    </citation>
    <scope>NUCLEOTIDE SEQUENCE [LARGE SCALE GENOMIC DNA]</scope>
</reference>
<feature type="signal peptide" evidence="2">
    <location>
        <begin position="1"/>
        <end position="23"/>
    </location>
</feature>
<protein>
    <recommendedName>
        <fullName evidence="7">Palmitoyl-protein thioesterase 1</fullName>
    </recommendedName>
</protein>
<dbReference type="InterPro" id="IPR029058">
    <property type="entry name" value="AB_hydrolase_fold"/>
</dbReference>
<reference evidence="3 5" key="1">
    <citation type="submission" date="2015-02" db="EMBL/GenBank/DDBJ databases">
        <authorList>
            <person name="Chooi Y.-H."/>
        </authorList>
    </citation>
    <scope>NUCLEOTIDE SEQUENCE [LARGE SCALE GENOMIC DNA]</scope>
    <source>
        <strain evidence="3">E3</strain>
    </source>
</reference>
<keyword evidence="4" id="KW-0496">Mitochondrion</keyword>
<dbReference type="OMA" id="AWHTRRD"/>
<dbReference type="AlphaFoldDB" id="A0A0G4IKC1"/>
<proteinExistence type="predicted"/>
<gene>
    <name evidence="3" type="ORF">PBRA_004359</name>
    <name evidence="4" type="ORF">PLBR_LOCUS7716</name>
</gene>
<evidence type="ECO:0000313" key="4">
    <source>
        <dbReference type="EMBL" id="SPR00501.1"/>
    </source>
</evidence>
<evidence type="ECO:0000313" key="6">
    <source>
        <dbReference type="Proteomes" id="UP000290189"/>
    </source>
</evidence>
<dbReference type="EMBL" id="OVEO01000014">
    <property type="protein sequence ID" value="SPR00501.1"/>
    <property type="molecule type" value="Genomic_DNA"/>
</dbReference>
<dbReference type="Proteomes" id="UP000290189">
    <property type="component" value="Unassembled WGS sequence"/>
</dbReference>
<evidence type="ECO:0008006" key="7">
    <source>
        <dbReference type="Google" id="ProtNLM"/>
    </source>
</evidence>
<keyword evidence="5" id="KW-1185">Reference proteome</keyword>
<name>A0A0G4IKC1_PLABS</name>
<evidence type="ECO:0000256" key="2">
    <source>
        <dbReference type="SAM" id="SignalP"/>
    </source>
</evidence>
<dbReference type="GO" id="GO:0005764">
    <property type="term" value="C:lysosome"/>
    <property type="evidence" value="ECO:0007669"/>
    <property type="project" value="TreeGrafter"/>
</dbReference>
<dbReference type="PANTHER" id="PTHR11247">
    <property type="entry name" value="PALMITOYL-PROTEIN THIOESTERASE/DOLICHYLDIPHOSPHATASE 1"/>
    <property type="match status" value="1"/>
</dbReference>
<organism evidence="3 5">
    <name type="scientific">Plasmodiophora brassicae</name>
    <name type="common">Clubroot disease agent</name>
    <dbReference type="NCBI Taxonomy" id="37360"/>
    <lineage>
        <taxon>Eukaryota</taxon>
        <taxon>Sar</taxon>
        <taxon>Rhizaria</taxon>
        <taxon>Endomyxa</taxon>
        <taxon>Phytomyxea</taxon>
        <taxon>Plasmodiophorida</taxon>
        <taxon>Plasmodiophoridae</taxon>
        <taxon>Plasmodiophora</taxon>
    </lineage>
</organism>
<dbReference type="PANTHER" id="PTHR11247:SF8">
    <property type="entry name" value="PALMITOYL-PROTEIN THIOESTERASE 1"/>
    <property type="match status" value="1"/>
</dbReference>
<feature type="chain" id="PRO_5035990667" description="Palmitoyl-protein thioesterase 1" evidence="2">
    <location>
        <begin position="24"/>
        <end position="301"/>
    </location>
</feature>
<evidence type="ECO:0000313" key="3">
    <source>
        <dbReference type="EMBL" id="CEO95633.1"/>
    </source>
</evidence>
<dbReference type="Proteomes" id="UP000039324">
    <property type="component" value="Unassembled WGS sequence"/>
</dbReference>
<dbReference type="OrthoDB" id="10263094at2759"/>
<keyword evidence="2" id="KW-0732">Signal</keyword>
<evidence type="ECO:0000313" key="5">
    <source>
        <dbReference type="Proteomes" id="UP000039324"/>
    </source>
</evidence>